<evidence type="ECO:0008006" key="4">
    <source>
        <dbReference type="Google" id="ProtNLM"/>
    </source>
</evidence>
<gene>
    <name evidence="2" type="ORF">L0U89_11035</name>
</gene>
<dbReference type="Proteomes" id="UP001201449">
    <property type="component" value="Unassembled WGS sequence"/>
</dbReference>
<dbReference type="InterPro" id="IPR011250">
    <property type="entry name" value="OMP/PagP_B-barrel"/>
</dbReference>
<organism evidence="2 3">
    <name type="scientific">Mariniradius sediminis</name>
    <dbReference type="NCBI Taxonomy" id="2909237"/>
    <lineage>
        <taxon>Bacteria</taxon>
        <taxon>Pseudomonadati</taxon>
        <taxon>Bacteroidota</taxon>
        <taxon>Cytophagia</taxon>
        <taxon>Cytophagales</taxon>
        <taxon>Cyclobacteriaceae</taxon>
        <taxon>Mariniradius</taxon>
    </lineage>
</organism>
<feature type="chain" id="PRO_5047017380" description="Outer membrane protein beta-barrel domain-containing protein" evidence="1">
    <location>
        <begin position="23"/>
        <end position="206"/>
    </location>
</feature>
<evidence type="ECO:0000313" key="3">
    <source>
        <dbReference type="Proteomes" id="UP001201449"/>
    </source>
</evidence>
<dbReference type="RefSeq" id="WP_234861574.1">
    <property type="nucleotide sequence ID" value="NZ_JAKEVZ010000007.1"/>
</dbReference>
<comment type="caution">
    <text evidence="2">The sequence shown here is derived from an EMBL/GenBank/DDBJ whole genome shotgun (WGS) entry which is preliminary data.</text>
</comment>
<dbReference type="EMBL" id="JAKEVZ010000007">
    <property type="protein sequence ID" value="MCF1751606.1"/>
    <property type="molecule type" value="Genomic_DNA"/>
</dbReference>
<name>A0ABS9BVG9_9BACT</name>
<sequence>MMSKGFRFILFLPIMLAYTANGFCQTFEISPFSGYTFPSSFDITGGTAKIEGNANFGISASYAPQDRIEWELSYTYLPTTARASSAYLQNDAVSKARLHFIMAGANKLIWVSQKVAFYPGVKVGFSSLIFSDGPSPNLTKFTFGMQGGVKYLFSDRVGAKLQGNLLLPIVSAGGSLWWNPSTGTNVSGWTPIVPFSINVGLVFRLN</sequence>
<protein>
    <recommendedName>
        <fullName evidence="4">Outer membrane protein beta-barrel domain-containing protein</fullName>
    </recommendedName>
</protein>
<dbReference type="Gene3D" id="2.40.160.20">
    <property type="match status" value="1"/>
</dbReference>
<dbReference type="SUPFAM" id="SSF56925">
    <property type="entry name" value="OMPA-like"/>
    <property type="match status" value="1"/>
</dbReference>
<keyword evidence="3" id="KW-1185">Reference proteome</keyword>
<keyword evidence="1" id="KW-0732">Signal</keyword>
<proteinExistence type="predicted"/>
<feature type="signal peptide" evidence="1">
    <location>
        <begin position="1"/>
        <end position="22"/>
    </location>
</feature>
<reference evidence="2 3" key="1">
    <citation type="submission" date="2022-01" db="EMBL/GenBank/DDBJ databases">
        <title>Mariniradius saccharolyticus sp. nov., isolated from sediment of a river.</title>
        <authorList>
            <person name="Liu H."/>
        </authorList>
    </citation>
    <scope>NUCLEOTIDE SEQUENCE [LARGE SCALE GENOMIC DNA]</scope>
    <source>
        <strain evidence="2 3">RY-2</strain>
    </source>
</reference>
<evidence type="ECO:0000256" key="1">
    <source>
        <dbReference type="SAM" id="SignalP"/>
    </source>
</evidence>
<accession>A0ABS9BVG9</accession>
<evidence type="ECO:0000313" key="2">
    <source>
        <dbReference type="EMBL" id="MCF1751606.1"/>
    </source>
</evidence>